<keyword evidence="1" id="KW-1133">Transmembrane helix</keyword>
<keyword evidence="1" id="KW-0472">Membrane</keyword>
<name>A0A1M5TWW8_9BACT</name>
<dbReference type="Gene3D" id="1.10.3210.10">
    <property type="entry name" value="Hypothetical protein af1432"/>
    <property type="match status" value="1"/>
</dbReference>
<proteinExistence type="predicted"/>
<keyword evidence="4" id="KW-1185">Reference proteome</keyword>
<dbReference type="SMART" id="SM00471">
    <property type="entry name" value="HDc"/>
    <property type="match status" value="1"/>
</dbReference>
<dbReference type="Gene3D" id="3.40.190.10">
    <property type="entry name" value="Periplasmic binding protein-like II"/>
    <property type="match status" value="2"/>
</dbReference>
<dbReference type="RefSeq" id="WP_084728080.1">
    <property type="nucleotide sequence ID" value="NZ_FQXN01000006.1"/>
</dbReference>
<dbReference type="SUPFAM" id="SSF53850">
    <property type="entry name" value="Periplasmic binding protein-like II"/>
    <property type="match status" value="1"/>
</dbReference>
<dbReference type="Pfam" id="PF13487">
    <property type="entry name" value="HD_5"/>
    <property type="match status" value="1"/>
</dbReference>
<reference evidence="4" key="1">
    <citation type="submission" date="2016-11" db="EMBL/GenBank/DDBJ databases">
        <authorList>
            <person name="Varghese N."/>
            <person name="Submissions S."/>
        </authorList>
    </citation>
    <scope>NUCLEOTIDE SEQUENCE [LARGE SCALE GENOMIC DNA]</scope>
    <source>
        <strain evidence="4">DSM 15807</strain>
    </source>
</reference>
<dbReference type="AlphaFoldDB" id="A0A1M5TWW8"/>
<protein>
    <submittedName>
        <fullName evidence="3">Response regulator containing a CheY-like receiver domain and an HD-GYP domain</fullName>
    </submittedName>
</protein>
<dbReference type="SUPFAM" id="SSF55781">
    <property type="entry name" value="GAF domain-like"/>
    <property type="match status" value="1"/>
</dbReference>
<dbReference type="PROSITE" id="PS51832">
    <property type="entry name" value="HD_GYP"/>
    <property type="match status" value="1"/>
</dbReference>
<dbReference type="OrthoDB" id="39123at2"/>
<dbReference type="EMBL" id="FQXN01000006">
    <property type="protein sequence ID" value="SHH55315.1"/>
    <property type="molecule type" value="Genomic_DNA"/>
</dbReference>
<dbReference type="Proteomes" id="UP000242592">
    <property type="component" value="Unassembled WGS sequence"/>
</dbReference>
<evidence type="ECO:0000313" key="3">
    <source>
        <dbReference type="EMBL" id="SHH55315.1"/>
    </source>
</evidence>
<feature type="transmembrane region" description="Helical" evidence="1">
    <location>
        <begin position="254"/>
        <end position="275"/>
    </location>
</feature>
<dbReference type="InterPro" id="IPR052020">
    <property type="entry name" value="Cyclic_di-GMP/3'3'-cGAMP_PDE"/>
</dbReference>
<dbReference type="InterPro" id="IPR003607">
    <property type="entry name" value="HD/PDEase_dom"/>
</dbReference>
<dbReference type="SMART" id="SM00062">
    <property type="entry name" value="PBPb"/>
    <property type="match status" value="1"/>
</dbReference>
<keyword evidence="1" id="KW-0812">Transmembrane</keyword>
<dbReference type="PANTHER" id="PTHR45228:SF8">
    <property type="entry name" value="TWO-COMPONENT RESPONSE REGULATOR-RELATED"/>
    <property type="match status" value="1"/>
</dbReference>
<accession>A0A1M5TWW8</accession>
<dbReference type="InterPro" id="IPR001638">
    <property type="entry name" value="Solute-binding_3/MltF_N"/>
</dbReference>
<dbReference type="SUPFAM" id="SSF109604">
    <property type="entry name" value="HD-domain/PDEase-like"/>
    <property type="match status" value="1"/>
</dbReference>
<evidence type="ECO:0000313" key="4">
    <source>
        <dbReference type="Proteomes" id="UP000242592"/>
    </source>
</evidence>
<dbReference type="CDD" id="cd00077">
    <property type="entry name" value="HDc"/>
    <property type="match status" value="1"/>
</dbReference>
<dbReference type="Pfam" id="PF00497">
    <property type="entry name" value="SBP_bac_3"/>
    <property type="match status" value="1"/>
</dbReference>
<sequence>MNKKCFYLILLISLVIFSRGIFGRNIIVGIYNNKPLIYYENGKVKGFITEILNVIARKENWKLTYRYLDDFATLYNELKQGKIDILLDIAYSDERAKDILFNKESVFVNWGLVYSYDKSLKSILDLNDKTVAVLKGDIYYTGDEGIRKIAESFHLNINFLEFTSYDEVLKAVSEKKAYAGVVSRIYSGSIYSIYKTPIIFSPVEIYFGFSKNVDKTIIDKIDFYLKKWKADSTSIYYELLDKYLLIGKSEIPSWIRWFVSVSLLIILVISVFLYLHRKALKVATSELLIKNKELEELYKENKHFSENLYRMIDLLSTMTPGQDIEKFYKVVLETAVQIVPEADYGSIILLNTKNKTARFVAAYGHDLKKLQQIKKLFTLVPRRENIRIVKDIVNTEKIEEFSEEEYETLRKAAKPSKETLVNEIQLKPELWIKLSLDIDVKSKKSFSEQSKKLISGLGNLMKAFWLEKLSLEEIRRAYLKFAEKLSIIAEAYDDITGAHVYRVGKISKFIAEKLKLPTEKIKEIASFAPLHDIGKIFINRELLRKNERLSEEEFDEIKKHTIFGAKLLDDPYFETAKNIALYHHEKYSGKGYPYGLKNGEIPIEAQIVAIADVYDALRSSRPYKKEFTHEKALRIILEGDGRTSPEDFNPEILEIFKKYHFEIKEIYDKFS</sequence>
<evidence type="ECO:0000256" key="1">
    <source>
        <dbReference type="SAM" id="Phobius"/>
    </source>
</evidence>
<gene>
    <name evidence="3" type="ORF">SAMN02745199_1531</name>
</gene>
<dbReference type="PANTHER" id="PTHR45228">
    <property type="entry name" value="CYCLIC DI-GMP PHOSPHODIESTERASE TM_0186-RELATED"/>
    <property type="match status" value="1"/>
</dbReference>
<organism evidence="3 4">
    <name type="scientific">Thermosipho atlanticus DSM 15807</name>
    <dbReference type="NCBI Taxonomy" id="1123380"/>
    <lineage>
        <taxon>Bacteria</taxon>
        <taxon>Thermotogati</taxon>
        <taxon>Thermotogota</taxon>
        <taxon>Thermotogae</taxon>
        <taxon>Thermotogales</taxon>
        <taxon>Fervidobacteriaceae</taxon>
        <taxon>Thermosipho</taxon>
    </lineage>
</organism>
<dbReference type="InterPro" id="IPR037522">
    <property type="entry name" value="HD_GYP_dom"/>
</dbReference>
<dbReference type="STRING" id="1123380.SAMN02745199_1531"/>
<feature type="domain" description="HD-GYP" evidence="2">
    <location>
        <begin position="474"/>
        <end position="671"/>
    </location>
</feature>
<evidence type="ECO:0000259" key="2">
    <source>
        <dbReference type="PROSITE" id="PS51832"/>
    </source>
</evidence>